<dbReference type="AlphaFoldDB" id="A0A0E9XG00"/>
<reference evidence="1" key="1">
    <citation type="submission" date="2014-11" db="EMBL/GenBank/DDBJ databases">
        <authorList>
            <person name="Amaro Gonzalez C."/>
        </authorList>
    </citation>
    <scope>NUCLEOTIDE SEQUENCE</scope>
</reference>
<reference evidence="1" key="2">
    <citation type="journal article" date="2015" name="Fish Shellfish Immunol.">
        <title>Early steps in the European eel (Anguilla anguilla)-Vibrio vulnificus interaction in the gills: Role of the RtxA13 toxin.</title>
        <authorList>
            <person name="Callol A."/>
            <person name="Pajuelo D."/>
            <person name="Ebbesson L."/>
            <person name="Teles M."/>
            <person name="MacKenzie S."/>
            <person name="Amaro C."/>
        </authorList>
    </citation>
    <scope>NUCLEOTIDE SEQUENCE</scope>
</reference>
<proteinExistence type="predicted"/>
<name>A0A0E9XG00_ANGAN</name>
<dbReference type="EMBL" id="GBXM01006993">
    <property type="protein sequence ID" value="JAI01585.1"/>
    <property type="molecule type" value="Transcribed_RNA"/>
</dbReference>
<accession>A0A0E9XG00</accession>
<sequence length="92" mass="10733">MNSWIYPTLCQRCRLVVGVMEWGIFSWRTLSLLIPNEHHLNVTAYHGYTQKDNEARHKAHIISSWFHKRDGNFSSLQWPAVQSLQSNRAPLG</sequence>
<organism evidence="1">
    <name type="scientific">Anguilla anguilla</name>
    <name type="common">European freshwater eel</name>
    <name type="synonym">Muraena anguilla</name>
    <dbReference type="NCBI Taxonomy" id="7936"/>
    <lineage>
        <taxon>Eukaryota</taxon>
        <taxon>Metazoa</taxon>
        <taxon>Chordata</taxon>
        <taxon>Craniata</taxon>
        <taxon>Vertebrata</taxon>
        <taxon>Euteleostomi</taxon>
        <taxon>Actinopterygii</taxon>
        <taxon>Neopterygii</taxon>
        <taxon>Teleostei</taxon>
        <taxon>Anguilliformes</taxon>
        <taxon>Anguillidae</taxon>
        <taxon>Anguilla</taxon>
    </lineage>
</organism>
<protein>
    <submittedName>
        <fullName evidence="1">Uncharacterized protein</fullName>
    </submittedName>
</protein>
<evidence type="ECO:0000313" key="1">
    <source>
        <dbReference type="EMBL" id="JAI01585.1"/>
    </source>
</evidence>